<evidence type="ECO:0000313" key="2">
    <source>
        <dbReference type="EMBL" id="RPA77700.1"/>
    </source>
</evidence>
<feature type="compositionally biased region" description="Polar residues" evidence="1">
    <location>
        <begin position="51"/>
        <end position="67"/>
    </location>
</feature>
<dbReference type="Proteomes" id="UP000275078">
    <property type="component" value="Unassembled WGS sequence"/>
</dbReference>
<accession>A0A3N4I0T2</accession>
<feature type="compositionally biased region" description="Low complexity" evidence="1">
    <location>
        <begin position="219"/>
        <end position="240"/>
    </location>
</feature>
<feature type="compositionally biased region" description="Acidic residues" evidence="1">
    <location>
        <begin position="123"/>
        <end position="140"/>
    </location>
</feature>
<evidence type="ECO:0000256" key="1">
    <source>
        <dbReference type="SAM" id="MobiDB-lite"/>
    </source>
</evidence>
<proteinExistence type="predicted"/>
<name>A0A3N4I0T2_ASCIM</name>
<keyword evidence="3" id="KW-1185">Reference proteome</keyword>
<gene>
    <name evidence="2" type="ORF">BJ508DRAFT_416950</name>
</gene>
<feature type="compositionally biased region" description="Polar residues" evidence="1">
    <location>
        <begin position="79"/>
        <end position="100"/>
    </location>
</feature>
<sequence length="298" mass="32945">MSSSTISSPPVVESITHTIHQRDSNTIEITEETRLKTTRTSLLKGKLNFFTRGSKTSKNQRTNSTEGNVVAEPHHEMNRNTAFKSGIPTPSSSRKNSNESVPRDTKIRSAVQTQPRQHSEYIYNDEDEGDSEDEDEDEELQKEIQRVKQARRQERRQKKLAAAAAAAVLPTPPLSRNATGLHFSLEPESFEGRELTIRNNQGRGSAQGMRNTYDESIPRTTPFRSFTNSSTSSSSTTGSGVAAHTYRGVKCDSQARQVNGDVKMTTGGTAHMYEDVVALGQSKQINGNVGDLAPDFWN</sequence>
<dbReference type="EMBL" id="ML119722">
    <property type="protein sequence ID" value="RPA77700.1"/>
    <property type="molecule type" value="Genomic_DNA"/>
</dbReference>
<feature type="region of interest" description="Disordered" evidence="1">
    <location>
        <begin position="51"/>
        <end position="155"/>
    </location>
</feature>
<reference evidence="2 3" key="1">
    <citation type="journal article" date="2018" name="Nat. Ecol. Evol.">
        <title>Pezizomycetes genomes reveal the molecular basis of ectomycorrhizal truffle lifestyle.</title>
        <authorList>
            <person name="Murat C."/>
            <person name="Payen T."/>
            <person name="Noel B."/>
            <person name="Kuo A."/>
            <person name="Morin E."/>
            <person name="Chen J."/>
            <person name="Kohler A."/>
            <person name="Krizsan K."/>
            <person name="Balestrini R."/>
            <person name="Da Silva C."/>
            <person name="Montanini B."/>
            <person name="Hainaut M."/>
            <person name="Levati E."/>
            <person name="Barry K.W."/>
            <person name="Belfiori B."/>
            <person name="Cichocki N."/>
            <person name="Clum A."/>
            <person name="Dockter R.B."/>
            <person name="Fauchery L."/>
            <person name="Guy J."/>
            <person name="Iotti M."/>
            <person name="Le Tacon F."/>
            <person name="Lindquist E.A."/>
            <person name="Lipzen A."/>
            <person name="Malagnac F."/>
            <person name="Mello A."/>
            <person name="Molinier V."/>
            <person name="Miyauchi S."/>
            <person name="Poulain J."/>
            <person name="Riccioni C."/>
            <person name="Rubini A."/>
            <person name="Sitrit Y."/>
            <person name="Splivallo R."/>
            <person name="Traeger S."/>
            <person name="Wang M."/>
            <person name="Zifcakova L."/>
            <person name="Wipf D."/>
            <person name="Zambonelli A."/>
            <person name="Paolocci F."/>
            <person name="Nowrousian M."/>
            <person name="Ottonello S."/>
            <person name="Baldrian P."/>
            <person name="Spatafora J.W."/>
            <person name="Henrissat B."/>
            <person name="Nagy L.G."/>
            <person name="Aury J.M."/>
            <person name="Wincker P."/>
            <person name="Grigoriev I.V."/>
            <person name="Bonfante P."/>
            <person name="Martin F.M."/>
        </authorList>
    </citation>
    <scope>NUCLEOTIDE SEQUENCE [LARGE SCALE GENOMIC DNA]</scope>
    <source>
        <strain evidence="2 3">RN42</strain>
    </source>
</reference>
<protein>
    <submittedName>
        <fullName evidence="2">Uncharacterized protein</fullName>
    </submittedName>
</protein>
<organism evidence="2 3">
    <name type="scientific">Ascobolus immersus RN42</name>
    <dbReference type="NCBI Taxonomy" id="1160509"/>
    <lineage>
        <taxon>Eukaryota</taxon>
        <taxon>Fungi</taxon>
        <taxon>Dikarya</taxon>
        <taxon>Ascomycota</taxon>
        <taxon>Pezizomycotina</taxon>
        <taxon>Pezizomycetes</taxon>
        <taxon>Pezizales</taxon>
        <taxon>Ascobolaceae</taxon>
        <taxon>Ascobolus</taxon>
    </lineage>
</organism>
<feature type="compositionally biased region" description="Polar residues" evidence="1">
    <location>
        <begin position="201"/>
        <end position="210"/>
    </location>
</feature>
<feature type="region of interest" description="Disordered" evidence="1">
    <location>
        <begin position="201"/>
        <end position="241"/>
    </location>
</feature>
<evidence type="ECO:0000313" key="3">
    <source>
        <dbReference type="Proteomes" id="UP000275078"/>
    </source>
</evidence>
<dbReference type="AlphaFoldDB" id="A0A3N4I0T2"/>